<reference evidence="2 3" key="1">
    <citation type="submission" date="2016-03" db="EMBL/GenBank/DDBJ databases">
        <title>Comparative genomics of 54 Lactobacillus plantarum strains reveals genomic uncoupling from niche constraints.</title>
        <authorList>
            <person name="Martino M.E."/>
        </authorList>
    </citation>
    <scope>NUCLEOTIDE SEQUENCE [LARGE SCALE GENOMIC DNA]</scope>
    <source>
        <strain evidence="2 3">19.1</strain>
    </source>
</reference>
<accession>A0A166II52</accession>
<protein>
    <submittedName>
        <fullName evidence="2">Hydrolase</fullName>
    </submittedName>
</protein>
<feature type="domain" description="AB hydrolase-1" evidence="1">
    <location>
        <begin position="27"/>
        <end position="248"/>
    </location>
</feature>
<evidence type="ECO:0000313" key="2">
    <source>
        <dbReference type="EMBL" id="KZU91882.1"/>
    </source>
</evidence>
<name>A0A166II52_LACPN</name>
<evidence type="ECO:0000313" key="3">
    <source>
        <dbReference type="Proteomes" id="UP000076882"/>
    </source>
</evidence>
<dbReference type="Pfam" id="PF12697">
    <property type="entry name" value="Abhydrolase_6"/>
    <property type="match status" value="1"/>
</dbReference>
<dbReference type="InterPro" id="IPR000073">
    <property type="entry name" value="AB_hydrolase_1"/>
</dbReference>
<dbReference type="RefSeq" id="WP_044430734.1">
    <property type="nucleotide sequence ID" value="NZ_CP010528.1"/>
</dbReference>
<dbReference type="InterPro" id="IPR050266">
    <property type="entry name" value="AB_hydrolase_sf"/>
</dbReference>
<comment type="caution">
    <text evidence="2">The sequence shown here is derived from an EMBL/GenBank/DDBJ whole genome shotgun (WGS) entry which is preliminary data.</text>
</comment>
<dbReference type="AlphaFoldDB" id="A0A166II52"/>
<dbReference type="EMBL" id="LUXM01000040">
    <property type="protein sequence ID" value="KZU91882.1"/>
    <property type="molecule type" value="Genomic_DNA"/>
</dbReference>
<gene>
    <name evidence="2" type="ORF">Lp19_3168</name>
</gene>
<keyword evidence="2" id="KW-0378">Hydrolase</keyword>
<dbReference type="InterPro" id="IPR029058">
    <property type="entry name" value="AB_hydrolase_fold"/>
</dbReference>
<dbReference type="Gene3D" id="3.40.50.1820">
    <property type="entry name" value="alpha/beta hydrolase"/>
    <property type="match status" value="1"/>
</dbReference>
<organism evidence="2 3">
    <name type="scientific">Lactiplantibacillus plantarum</name>
    <name type="common">Lactobacillus plantarum</name>
    <dbReference type="NCBI Taxonomy" id="1590"/>
    <lineage>
        <taxon>Bacteria</taxon>
        <taxon>Bacillati</taxon>
        <taxon>Bacillota</taxon>
        <taxon>Bacilli</taxon>
        <taxon>Lactobacillales</taxon>
        <taxon>Lactobacillaceae</taxon>
        <taxon>Lactiplantibacillus</taxon>
    </lineage>
</organism>
<dbReference type="KEGG" id="lpb:SH83_07370"/>
<dbReference type="PATRIC" id="fig|1590.144.peg.1530"/>
<dbReference type="GO" id="GO:0016787">
    <property type="term" value="F:hydrolase activity"/>
    <property type="evidence" value="ECO:0007669"/>
    <property type="project" value="UniProtKB-KW"/>
</dbReference>
<dbReference type="PANTHER" id="PTHR43798:SF33">
    <property type="entry name" value="HYDROLASE, PUTATIVE (AFU_ORTHOLOGUE AFUA_2G14860)-RELATED"/>
    <property type="match status" value="1"/>
</dbReference>
<dbReference type="SUPFAM" id="SSF53474">
    <property type="entry name" value="alpha/beta-Hydrolases"/>
    <property type="match status" value="1"/>
</dbReference>
<dbReference type="PANTHER" id="PTHR43798">
    <property type="entry name" value="MONOACYLGLYCEROL LIPASE"/>
    <property type="match status" value="1"/>
</dbReference>
<sequence>MNQLMTELGQVYYQYRPAGPQQPTLMCLPAFGWDATDYNFKHLMARLPSQVGLLAIDTIGVGRSIHSQMVRTVPHILANLEDVVHHEHVSNLLLVGHSLGASYAFLYAQQHLDNVCGLVLLEPPYAAMAPQLLANVQSFIENYPQLVQQRQTLTLQQLLAEVNPLNLLAERVANARIDLAAYANPSILTEAQCLPQLVTTLRTAEKRVLTLPIQVLVTDQRLTAYRQSPWCQLGHLVHAPGQHYLHWTNENFVRQQLLIALSQS</sequence>
<proteinExistence type="predicted"/>
<evidence type="ECO:0000259" key="1">
    <source>
        <dbReference type="Pfam" id="PF12697"/>
    </source>
</evidence>
<dbReference type="GO" id="GO:0016020">
    <property type="term" value="C:membrane"/>
    <property type="evidence" value="ECO:0007669"/>
    <property type="project" value="TreeGrafter"/>
</dbReference>
<dbReference type="Proteomes" id="UP000076882">
    <property type="component" value="Unassembled WGS sequence"/>
</dbReference>